<evidence type="ECO:0000313" key="2">
    <source>
        <dbReference type="Proteomes" id="UP001595617"/>
    </source>
</evidence>
<proteinExistence type="predicted"/>
<keyword evidence="2" id="KW-1185">Reference proteome</keyword>
<gene>
    <name evidence="1" type="ORF">ACFOOG_11045</name>
</gene>
<dbReference type="PANTHER" id="PTHR37166:SF1">
    <property type="entry name" value="PROTEIN FLAG"/>
    <property type="match status" value="1"/>
</dbReference>
<dbReference type="Gene3D" id="3.30.160.170">
    <property type="entry name" value="FlaG-like"/>
    <property type="match status" value="1"/>
</dbReference>
<protein>
    <submittedName>
        <fullName evidence="1">Flagellar protein FlaG</fullName>
    </submittedName>
</protein>
<dbReference type="EMBL" id="JBHRYR010000003">
    <property type="protein sequence ID" value="MFC3853369.1"/>
    <property type="molecule type" value="Genomic_DNA"/>
</dbReference>
<evidence type="ECO:0000313" key="1">
    <source>
        <dbReference type="EMBL" id="MFC3853369.1"/>
    </source>
</evidence>
<keyword evidence="1" id="KW-0966">Cell projection</keyword>
<accession>A0ABV7ZZ77</accession>
<dbReference type="SUPFAM" id="SSF160214">
    <property type="entry name" value="FlaG-like"/>
    <property type="match status" value="1"/>
</dbReference>
<dbReference type="InterPro" id="IPR035924">
    <property type="entry name" value="FlaG-like_sf"/>
</dbReference>
<name>A0ABV7ZZ77_9GAMM</name>
<reference evidence="2" key="1">
    <citation type="journal article" date="2019" name="Int. J. Syst. Evol. Microbiol.">
        <title>The Global Catalogue of Microorganisms (GCM) 10K type strain sequencing project: providing services to taxonomists for standard genome sequencing and annotation.</title>
        <authorList>
            <consortium name="The Broad Institute Genomics Platform"/>
            <consortium name="The Broad Institute Genome Sequencing Center for Infectious Disease"/>
            <person name="Wu L."/>
            <person name="Ma J."/>
        </authorList>
    </citation>
    <scope>NUCLEOTIDE SEQUENCE [LARGE SCALE GENOMIC DNA]</scope>
    <source>
        <strain evidence="2">IBRC 10765</strain>
    </source>
</reference>
<dbReference type="Pfam" id="PF03646">
    <property type="entry name" value="FlaG"/>
    <property type="match status" value="1"/>
</dbReference>
<keyword evidence="1" id="KW-0282">Flagellum</keyword>
<organism evidence="1 2">
    <name type="scientific">Saccharospirillum mangrovi</name>
    <dbReference type="NCBI Taxonomy" id="2161747"/>
    <lineage>
        <taxon>Bacteria</taxon>
        <taxon>Pseudomonadati</taxon>
        <taxon>Pseudomonadota</taxon>
        <taxon>Gammaproteobacteria</taxon>
        <taxon>Oceanospirillales</taxon>
        <taxon>Saccharospirillaceae</taxon>
        <taxon>Saccharospirillum</taxon>
    </lineage>
</organism>
<keyword evidence="1" id="KW-0969">Cilium</keyword>
<dbReference type="PANTHER" id="PTHR37166">
    <property type="entry name" value="PROTEIN FLAG"/>
    <property type="match status" value="1"/>
</dbReference>
<dbReference type="InterPro" id="IPR005186">
    <property type="entry name" value="FlaG"/>
</dbReference>
<dbReference type="Proteomes" id="UP001595617">
    <property type="component" value="Unassembled WGS sequence"/>
</dbReference>
<sequence length="141" mass="15134">MANSMENSVAVYQNSLLKSASSPAALQARTQEIGKELPTSTAQVASLSGSGLKVSMMKPSEQKVVEAATDVSDAVARLQDYVQNTQRSLNFSLDESTGITVISVYDASTQELIRQIPSEEAVSLAQKLNQEEPLALFRAQV</sequence>
<comment type="caution">
    <text evidence="1">The sequence shown here is derived from an EMBL/GenBank/DDBJ whole genome shotgun (WGS) entry which is preliminary data.</text>
</comment>
<dbReference type="RefSeq" id="WP_380696456.1">
    <property type="nucleotide sequence ID" value="NZ_JBHRYR010000003.1"/>
</dbReference>